<feature type="transmembrane region" description="Helical" evidence="7">
    <location>
        <begin position="259"/>
        <end position="282"/>
    </location>
</feature>
<evidence type="ECO:0000313" key="9">
    <source>
        <dbReference type="EMBL" id="VWB09850.1"/>
    </source>
</evidence>
<protein>
    <submittedName>
        <fullName evidence="9">Glutathione ABC transporter permease GsiD</fullName>
    </submittedName>
</protein>
<reference evidence="9 10" key="1">
    <citation type="submission" date="2019-09" db="EMBL/GenBank/DDBJ databases">
        <authorList>
            <person name="Depoorter E."/>
        </authorList>
    </citation>
    <scope>NUCLEOTIDE SEQUENCE [LARGE SCALE GENOMIC DNA]</scope>
    <source>
        <strain evidence="9">LMG 13014</strain>
    </source>
</reference>
<keyword evidence="4 7" id="KW-0812">Transmembrane</keyword>
<evidence type="ECO:0000256" key="7">
    <source>
        <dbReference type="RuleBase" id="RU363032"/>
    </source>
</evidence>
<evidence type="ECO:0000256" key="5">
    <source>
        <dbReference type="ARBA" id="ARBA00022989"/>
    </source>
</evidence>
<dbReference type="GO" id="GO:0005886">
    <property type="term" value="C:plasma membrane"/>
    <property type="evidence" value="ECO:0007669"/>
    <property type="project" value="UniProtKB-SubCell"/>
</dbReference>
<dbReference type="SUPFAM" id="SSF161098">
    <property type="entry name" value="MetI-like"/>
    <property type="match status" value="1"/>
</dbReference>
<evidence type="ECO:0000259" key="8">
    <source>
        <dbReference type="PROSITE" id="PS50928"/>
    </source>
</evidence>
<feature type="transmembrane region" description="Helical" evidence="7">
    <location>
        <begin position="141"/>
        <end position="165"/>
    </location>
</feature>
<dbReference type="GO" id="GO:0055085">
    <property type="term" value="P:transmembrane transport"/>
    <property type="evidence" value="ECO:0007669"/>
    <property type="project" value="InterPro"/>
</dbReference>
<accession>A0A6P2H0Y3</accession>
<feature type="transmembrane region" description="Helical" evidence="7">
    <location>
        <begin position="96"/>
        <end position="120"/>
    </location>
</feature>
<evidence type="ECO:0000313" key="10">
    <source>
        <dbReference type="Proteomes" id="UP000494261"/>
    </source>
</evidence>
<comment type="similarity">
    <text evidence="7">Belongs to the binding-protein-dependent transport system permease family.</text>
</comment>
<keyword evidence="5 7" id="KW-1133">Transmembrane helix</keyword>
<dbReference type="EMBL" id="CABVQC010000001">
    <property type="protein sequence ID" value="VWB09850.1"/>
    <property type="molecule type" value="Genomic_DNA"/>
</dbReference>
<dbReference type="Pfam" id="PF00528">
    <property type="entry name" value="BPD_transp_1"/>
    <property type="match status" value="1"/>
</dbReference>
<evidence type="ECO:0000256" key="4">
    <source>
        <dbReference type="ARBA" id="ARBA00022692"/>
    </source>
</evidence>
<evidence type="ECO:0000256" key="3">
    <source>
        <dbReference type="ARBA" id="ARBA00022475"/>
    </source>
</evidence>
<dbReference type="InterPro" id="IPR035906">
    <property type="entry name" value="MetI-like_sf"/>
</dbReference>
<proteinExistence type="inferred from homology"/>
<dbReference type="CDD" id="cd06261">
    <property type="entry name" value="TM_PBP2"/>
    <property type="match status" value="1"/>
</dbReference>
<keyword evidence="3" id="KW-1003">Cell membrane</keyword>
<dbReference type="Gene3D" id="1.10.3720.10">
    <property type="entry name" value="MetI-like"/>
    <property type="match status" value="1"/>
</dbReference>
<evidence type="ECO:0000256" key="2">
    <source>
        <dbReference type="ARBA" id="ARBA00022448"/>
    </source>
</evidence>
<evidence type="ECO:0000256" key="1">
    <source>
        <dbReference type="ARBA" id="ARBA00004651"/>
    </source>
</evidence>
<feature type="transmembrane region" description="Helical" evidence="7">
    <location>
        <begin position="215"/>
        <end position="239"/>
    </location>
</feature>
<dbReference type="PANTHER" id="PTHR43386:SF1">
    <property type="entry name" value="D,D-DIPEPTIDE TRANSPORT SYSTEM PERMEASE PROTEIN DDPC-RELATED"/>
    <property type="match status" value="1"/>
</dbReference>
<dbReference type="AlphaFoldDB" id="A0A6P2H0Y3"/>
<dbReference type="InterPro" id="IPR050366">
    <property type="entry name" value="BP-dependent_transpt_permease"/>
</dbReference>
<feature type="domain" description="ABC transmembrane type-1" evidence="8">
    <location>
        <begin position="93"/>
        <end position="282"/>
    </location>
</feature>
<evidence type="ECO:0000256" key="6">
    <source>
        <dbReference type="ARBA" id="ARBA00023136"/>
    </source>
</evidence>
<comment type="subcellular location">
    <subcellularLocation>
        <location evidence="1 7">Cell membrane</location>
        <topology evidence="1 7">Multi-pass membrane protein</topology>
    </subcellularLocation>
</comment>
<sequence>MMLSTPSALSASTWRRVSRSIARQPALMTLCAAFMLATLIAACTGDALAPFDPTLQDLGARLLAPGTMGADGRYWFGTDALGRDVLSLLIMGARPALFVSIASVSLAAALGIGAGILAGYRGGRFAVLLMYLSNIQLSFPFFLLAITIVGILSPSVPLVIAVIALGSWVPFARVTYSDTSQIRQLEYVEAVLVMRGSLARVLFRHILPNVLPNVLVLATFAFGTAIVMESGLSFVGLGVPTDSPTWGRMLSEGRDYMETAWWLTVFPGSCIFLLVLSINVLGEQLRDASDPKLNRR</sequence>
<keyword evidence="6 7" id="KW-0472">Membrane</keyword>
<gene>
    <name evidence="9" type="ORF">BLA13014_00159</name>
</gene>
<keyword evidence="2 7" id="KW-0813">Transport</keyword>
<dbReference type="PROSITE" id="PS50928">
    <property type="entry name" value="ABC_TM1"/>
    <property type="match status" value="1"/>
</dbReference>
<dbReference type="InterPro" id="IPR000515">
    <property type="entry name" value="MetI-like"/>
</dbReference>
<name>A0A6P2H0Y3_9BURK</name>
<dbReference type="RefSeq" id="WP_235995728.1">
    <property type="nucleotide sequence ID" value="NZ_CABVQC010000001.1"/>
</dbReference>
<dbReference type="PANTHER" id="PTHR43386">
    <property type="entry name" value="OLIGOPEPTIDE TRANSPORT SYSTEM PERMEASE PROTEIN APPC"/>
    <property type="match status" value="1"/>
</dbReference>
<dbReference type="Proteomes" id="UP000494261">
    <property type="component" value="Unassembled WGS sequence"/>
</dbReference>
<organism evidence="9 10">
    <name type="scientific">Burkholderia aenigmatica</name>
    <dbReference type="NCBI Taxonomy" id="2015348"/>
    <lineage>
        <taxon>Bacteria</taxon>
        <taxon>Pseudomonadati</taxon>
        <taxon>Pseudomonadota</taxon>
        <taxon>Betaproteobacteria</taxon>
        <taxon>Burkholderiales</taxon>
        <taxon>Burkholderiaceae</taxon>
        <taxon>Burkholderia</taxon>
        <taxon>Burkholderia cepacia complex</taxon>
    </lineage>
</organism>